<evidence type="ECO:0000256" key="15">
    <source>
        <dbReference type="SAM" id="MobiDB-lite"/>
    </source>
</evidence>
<organism evidence="17 18">
    <name type="scientific">Oceanibaculum indicum P24</name>
    <dbReference type="NCBI Taxonomy" id="1207063"/>
    <lineage>
        <taxon>Bacteria</taxon>
        <taxon>Pseudomonadati</taxon>
        <taxon>Pseudomonadota</taxon>
        <taxon>Alphaproteobacteria</taxon>
        <taxon>Rhodospirillales</taxon>
        <taxon>Oceanibaculaceae</taxon>
        <taxon>Oceanibaculum</taxon>
    </lineage>
</organism>
<dbReference type="STRING" id="1207063.P24_09836"/>
<proteinExistence type="inferred from homology"/>
<evidence type="ECO:0000256" key="8">
    <source>
        <dbReference type="ARBA" id="ARBA00022840"/>
    </source>
</evidence>
<comment type="subunit">
    <text evidence="2">Homohexamer.</text>
</comment>
<evidence type="ECO:0000313" key="17">
    <source>
        <dbReference type="EMBL" id="EKE75512.1"/>
    </source>
</evidence>
<dbReference type="GO" id="GO:0006269">
    <property type="term" value="P:DNA replication, synthesis of primer"/>
    <property type="evidence" value="ECO:0007669"/>
    <property type="project" value="UniProtKB-UniRule"/>
</dbReference>
<dbReference type="GO" id="GO:1990077">
    <property type="term" value="C:primosome complex"/>
    <property type="evidence" value="ECO:0007669"/>
    <property type="project" value="UniProtKB-UniRule"/>
</dbReference>
<dbReference type="InterPro" id="IPR016136">
    <property type="entry name" value="DNA_helicase_N/primase_C"/>
</dbReference>
<keyword evidence="6 14" id="KW-0378">Hydrolase</keyword>
<keyword evidence="8 14" id="KW-0067">ATP-binding</keyword>
<keyword evidence="5 14" id="KW-0547">Nucleotide-binding</keyword>
<reference evidence="17 18" key="1">
    <citation type="journal article" date="2012" name="J. Bacteriol.">
        <title>Genome Sequence of Oceanibaculum indicum Type Strain P24.</title>
        <authorList>
            <person name="Lai Q."/>
            <person name="Shao Z."/>
        </authorList>
    </citation>
    <scope>NUCLEOTIDE SEQUENCE [LARGE SCALE GENOMIC DNA]</scope>
    <source>
        <strain evidence="17 18">P24</strain>
    </source>
</reference>
<evidence type="ECO:0000256" key="1">
    <source>
        <dbReference type="ARBA" id="ARBA00008428"/>
    </source>
</evidence>
<comment type="catalytic activity">
    <reaction evidence="12 14">
        <text>ATP + H2O = ADP + phosphate + H(+)</text>
        <dbReference type="Rhea" id="RHEA:13065"/>
        <dbReference type="ChEBI" id="CHEBI:15377"/>
        <dbReference type="ChEBI" id="CHEBI:15378"/>
        <dbReference type="ChEBI" id="CHEBI:30616"/>
        <dbReference type="ChEBI" id="CHEBI:43474"/>
        <dbReference type="ChEBI" id="CHEBI:456216"/>
        <dbReference type="EC" id="5.6.2.3"/>
    </reaction>
</comment>
<dbReference type="AlphaFoldDB" id="K2JM75"/>
<accession>K2JM75</accession>
<keyword evidence="10" id="KW-0413">Isomerase</keyword>
<dbReference type="PANTHER" id="PTHR30153:SF2">
    <property type="entry name" value="REPLICATIVE DNA HELICASE"/>
    <property type="match status" value="1"/>
</dbReference>
<dbReference type="Gene3D" id="1.10.860.10">
    <property type="entry name" value="DNAb Helicase, Chain A"/>
    <property type="match status" value="1"/>
</dbReference>
<dbReference type="Pfam" id="PF03796">
    <property type="entry name" value="DnaB_C"/>
    <property type="match status" value="1"/>
</dbReference>
<dbReference type="CDD" id="cd00984">
    <property type="entry name" value="DnaB_C"/>
    <property type="match status" value="1"/>
</dbReference>
<comment type="similarity">
    <text evidence="1 14">Belongs to the helicase family. DnaB subfamily.</text>
</comment>
<dbReference type="GO" id="GO:0003677">
    <property type="term" value="F:DNA binding"/>
    <property type="evidence" value="ECO:0007669"/>
    <property type="project" value="UniProtKB-UniRule"/>
</dbReference>
<dbReference type="Pfam" id="PF00772">
    <property type="entry name" value="DnaB"/>
    <property type="match status" value="1"/>
</dbReference>
<evidence type="ECO:0000256" key="4">
    <source>
        <dbReference type="ARBA" id="ARBA00022705"/>
    </source>
</evidence>
<evidence type="ECO:0000256" key="12">
    <source>
        <dbReference type="ARBA" id="ARBA00048954"/>
    </source>
</evidence>
<dbReference type="EMBL" id="AMRL01000011">
    <property type="protein sequence ID" value="EKE75512.1"/>
    <property type="molecule type" value="Genomic_DNA"/>
</dbReference>
<dbReference type="InterPro" id="IPR007692">
    <property type="entry name" value="DNA_helicase_DnaB"/>
</dbReference>
<comment type="caution">
    <text evidence="17">The sequence shown here is derived from an EMBL/GenBank/DDBJ whole genome shotgun (WGS) entry which is preliminary data.</text>
</comment>
<dbReference type="eggNOG" id="COG0305">
    <property type="taxonomic scope" value="Bacteria"/>
</dbReference>
<dbReference type="EC" id="5.6.2.3" evidence="13 14"/>
<evidence type="ECO:0000256" key="5">
    <source>
        <dbReference type="ARBA" id="ARBA00022741"/>
    </source>
</evidence>
<comment type="function">
    <text evidence="11 14">The main replicative DNA helicase, it participates in initiation and elongation during chromosome replication. Travels ahead of the DNA replisome, separating dsDNA into templates for DNA synthesis. A processive ATP-dependent 5'-3' DNA helicase it has DNA-dependent ATPase activity.</text>
</comment>
<keyword evidence="7 14" id="KW-0347">Helicase</keyword>
<keyword evidence="18" id="KW-1185">Reference proteome</keyword>
<keyword evidence="3 14" id="KW-0639">Primosome</keyword>
<protein>
    <recommendedName>
        <fullName evidence="13 14">Replicative DNA helicase</fullName>
        <ecNumber evidence="13 14">5.6.2.3</ecNumber>
    </recommendedName>
</protein>
<evidence type="ECO:0000256" key="14">
    <source>
        <dbReference type="RuleBase" id="RU362085"/>
    </source>
</evidence>
<evidence type="ECO:0000259" key="16">
    <source>
        <dbReference type="PROSITE" id="PS51199"/>
    </source>
</evidence>
<dbReference type="InterPro" id="IPR027417">
    <property type="entry name" value="P-loop_NTPase"/>
</dbReference>
<evidence type="ECO:0000256" key="13">
    <source>
        <dbReference type="NCBIfam" id="TIGR00665"/>
    </source>
</evidence>
<dbReference type="Proteomes" id="UP000006746">
    <property type="component" value="Unassembled WGS sequence"/>
</dbReference>
<sequence length="509" mass="55866">MSAPKPWHLDFDALFSLARPAAAPTTRRARAMNESAALPDPRAQPYRIPPHNREAEQALLGAILINNGAYERVSEFLQKDHFADPVNGRIYEACGKLLERGQMANPITLKNFFDQDGSLADVGGAQYLVKLAASVVTVVNAEDYGRTVYDLYLRRQLIDFGETVVNEAFKHDLDATAESQIEAAEEKLAGLAERGSAEGGSRPIAAALAGMATEAAEARKRGGNALGLETGLADLDRILGGMAPGNLITMGARPAMGKSALACCIARHVAATGTGVGFFSLEMRAEEIAQRLAADATEIAYDRIRRGALDDDEYARLKDAERRLSGLPLEFDDTAGLAIGQIRARARRMRRRRRVGLIVIDHLHLVRSSGENRLQELRRISSGLKEMARELEVPVLALCQLNRGVEGREDKRPQLSDLRESGSIEQDSDAVIFLYRRSYYLEREQPQRRSGEDQIAYTGRLADWSASAAAERNKAELIVAKNRHGRTGMAAVFCDLALSRFRSLAPERS</sequence>
<name>K2JM75_9PROT</name>
<evidence type="ECO:0000256" key="9">
    <source>
        <dbReference type="ARBA" id="ARBA00023125"/>
    </source>
</evidence>
<dbReference type="InterPro" id="IPR036185">
    <property type="entry name" value="DNA_heli_DnaB-like_N_sf"/>
</dbReference>
<gene>
    <name evidence="17" type="ORF">P24_09836</name>
</gene>
<evidence type="ECO:0000256" key="10">
    <source>
        <dbReference type="ARBA" id="ARBA00023235"/>
    </source>
</evidence>
<dbReference type="NCBIfam" id="TIGR00665">
    <property type="entry name" value="DnaB"/>
    <property type="match status" value="1"/>
</dbReference>
<dbReference type="Gene3D" id="3.40.50.300">
    <property type="entry name" value="P-loop containing nucleotide triphosphate hydrolases"/>
    <property type="match status" value="1"/>
</dbReference>
<dbReference type="GO" id="GO:0043139">
    <property type="term" value="F:5'-3' DNA helicase activity"/>
    <property type="evidence" value="ECO:0007669"/>
    <property type="project" value="UniProtKB-EC"/>
</dbReference>
<evidence type="ECO:0000256" key="2">
    <source>
        <dbReference type="ARBA" id="ARBA00011643"/>
    </source>
</evidence>
<evidence type="ECO:0000256" key="11">
    <source>
        <dbReference type="ARBA" id="ARBA00044932"/>
    </source>
</evidence>
<feature type="domain" description="SF4 helicase" evidence="16">
    <location>
        <begin position="221"/>
        <end position="508"/>
    </location>
</feature>
<dbReference type="PANTHER" id="PTHR30153">
    <property type="entry name" value="REPLICATIVE DNA HELICASE DNAB"/>
    <property type="match status" value="1"/>
</dbReference>
<evidence type="ECO:0000313" key="18">
    <source>
        <dbReference type="Proteomes" id="UP000006746"/>
    </source>
</evidence>
<dbReference type="SUPFAM" id="SSF52540">
    <property type="entry name" value="P-loop containing nucleoside triphosphate hydrolases"/>
    <property type="match status" value="1"/>
</dbReference>
<dbReference type="PROSITE" id="PS51199">
    <property type="entry name" value="SF4_HELICASE"/>
    <property type="match status" value="1"/>
</dbReference>
<evidence type="ECO:0000256" key="7">
    <source>
        <dbReference type="ARBA" id="ARBA00022806"/>
    </source>
</evidence>
<dbReference type="SUPFAM" id="SSF48024">
    <property type="entry name" value="N-terminal domain of DnaB helicase"/>
    <property type="match status" value="1"/>
</dbReference>
<dbReference type="PATRIC" id="fig|1207063.3.peg.1993"/>
<dbReference type="GO" id="GO:0005829">
    <property type="term" value="C:cytosol"/>
    <property type="evidence" value="ECO:0007669"/>
    <property type="project" value="TreeGrafter"/>
</dbReference>
<keyword evidence="4 14" id="KW-0235">DNA replication</keyword>
<keyword evidence="9 14" id="KW-0238">DNA-binding</keyword>
<dbReference type="InterPro" id="IPR007693">
    <property type="entry name" value="DNA_helicase_DnaB-like_N"/>
</dbReference>
<dbReference type="InterPro" id="IPR007694">
    <property type="entry name" value="DNA_helicase_DnaB-like_C"/>
</dbReference>
<evidence type="ECO:0000256" key="6">
    <source>
        <dbReference type="ARBA" id="ARBA00022801"/>
    </source>
</evidence>
<feature type="region of interest" description="Disordered" evidence="15">
    <location>
        <begin position="25"/>
        <end position="44"/>
    </location>
</feature>
<dbReference type="GO" id="GO:0016887">
    <property type="term" value="F:ATP hydrolysis activity"/>
    <property type="evidence" value="ECO:0007669"/>
    <property type="project" value="RHEA"/>
</dbReference>
<dbReference type="GO" id="GO:0005524">
    <property type="term" value="F:ATP binding"/>
    <property type="evidence" value="ECO:0007669"/>
    <property type="project" value="UniProtKB-UniRule"/>
</dbReference>
<evidence type="ECO:0000256" key="3">
    <source>
        <dbReference type="ARBA" id="ARBA00022515"/>
    </source>
</evidence>